<organism evidence="1 2">
    <name type="scientific">Manduca sexta</name>
    <name type="common">Tobacco hawkmoth</name>
    <name type="synonym">Tobacco hornworm</name>
    <dbReference type="NCBI Taxonomy" id="7130"/>
    <lineage>
        <taxon>Eukaryota</taxon>
        <taxon>Metazoa</taxon>
        <taxon>Ecdysozoa</taxon>
        <taxon>Arthropoda</taxon>
        <taxon>Hexapoda</taxon>
        <taxon>Insecta</taxon>
        <taxon>Pterygota</taxon>
        <taxon>Neoptera</taxon>
        <taxon>Endopterygota</taxon>
        <taxon>Lepidoptera</taxon>
        <taxon>Glossata</taxon>
        <taxon>Ditrysia</taxon>
        <taxon>Bombycoidea</taxon>
        <taxon>Sphingidae</taxon>
        <taxon>Sphinginae</taxon>
        <taxon>Sphingini</taxon>
        <taxon>Manduca</taxon>
    </lineage>
</organism>
<dbReference type="EMBL" id="JH668310">
    <property type="protein sequence ID" value="KAG6444354.1"/>
    <property type="molecule type" value="Genomic_DNA"/>
</dbReference>
<proteinExistence type="predicted"/>
<dbReference type="Proteomes" id="UP000791440">
    <property type="component" value="Unassembled WGS sequence"/>
</dbReference>
<reference evidence="1" key="1">
    <citation type="journal article" date="2016" name="Insect Biochem. Mol. Biol.">
        <title>Multifaceted biological insights from a draft genome sequence of the tobacco hornworm moth, Manduca sexta.</title>
        <authorList>
            <person name="Kanost M.R."/>
            <person name="Arrese E.L."/>
            <person name="Cao X."/>
            <person name="Chen Y.R."/>
            <person name="Chellapilla S."/>
            <person name="Goldsmith M.R."/>
            <person name="Grosse-Wilde E."/>
            <person name="Heckel D.G."/>
            <person name="Herndon N."/>
            <person name="Jiang H."/>
            <person name="Papanicolaou A."/>
            <person name="Qu J."/>
            <person name="Soulages J.L."/>
            <person name="Vogel H."/>
            <person name="Walters J."/>
            <person name="Waterhouse R.M."/>
            <person name="Ahn S.J."/>
            <person name="Almeida F.C."/>
            <person name="An C."/>
            <person name="Aqrawi P."/>
            <person name="Bretschneider A."/>
            <person name="Bryant W.B."/>
            <person name="Bucks S."/>
            <person name="Chao H."/>
            <person name="Chevignon G."/>
            <person name="Christen J.M."/>
            <person name="Clarke D.F."/>
            <person name="Dittmer N.T."/>
            <person name="Ferguson L.C.F."/>
            <person name="Garavelou S."/>
            <person name="Gordon K.H.J."/>
            <person name="Gunaratna R.T."/>
            <person name="Han Y."/>
            <person name="Hauser F."/>
            <person name="He Y."/>
            <person name="Heidel-Fischer H."/>
            <person name="Hirsh A."/>
            <person name="Hu Y."/>
            <person name="Jiang H."/>
            <person name="Kalra D."/>
            <person name="Klinner C."/>
            <person name="Konig C."/>
            <person name="Kovar C."/>
            <person name="Kroll A.R."/>
            <person name="Kuwar S.S."/>
            <person name="Lee S.L."/>
            <person name="Lehman R."/>
            <person name="Li K."/>
            <person name="Li Z."/>
            <person name="Liang H."/>
            <person name="Lovelace S."/>
            <person name="Lu Z."/>
            <person name="Mansfield J.H."/>
            <person name="McCulloch K.J."/>
            <person name="Mathew T."/>
            <person name="Morton B."/>
            <person name="Muzny D.M."/>
            <person name="Neunemann D."/>
            <person name="Ongeri F."/>
            <person name="Pauchet Y."/>
            <person name="Pu L.L."/>
            <person name="Pyrousis I."/>
            <person name="Rao X.J."/>
            <person name="Redding A."/>
            <person name="Roesel C."/>
            <person name="Sanchez-Gracia A."/>
            <person name="Schaack S."/>
            <person name="Shukla A."/>
            <person name="Tetreau G."/>
            <person name="Wang Y."/>
            <person name="Xiong G.H."/>
            <person name="Traut W."/>
            <person name="Walsh T.K."/>
            <person name="Worley K.C."/>
            <person name="Wu D."/>
            <person name="Wu W."/>
            <person name="Wu Y.Q."/>
            <person name="Zhang X."/>
            <person name="Zou Z."/>
            <person name="Zucker H."/>
            <person name="Briscoe A.D."/>
            <person name="Burmester T."/>
            <person name="Clem R.J."/>
            <person name="Feyereisen R."/>
            <person name="Grimmelikhuijzen C.J.P."/>
            <person name="Hamodrakas S.J."/>
            <person name="Hansson B.S."/>
            <person name="Huguet E."/>
            <person name="Jermiin L.S."/>
            <person name="Lan Q."/>
            <person name="Lehman H.K."/>
            <person name="Lorenzen M."/>
            <person name="Merzendorfer H."/>
            <person name="Michalopoulos I."/>
            <person name="Morton D.B."/>
            <person name="Muthukrishnan S."/>
            <person name="Oakeshott J.G."/>
            <person name="Palmer W."/>
            <person name="Park Y."/>
            <person name="Passarelli A.L."/>
            <person name="Rozas J."/>
            <person name="Schwartz L.M."/>
            <person name="Smith W."/>
            <person name="Southgate A."/>
            <person name="Vilcinskas A."/>
            <person name="Vogt R."/>
            <person name="Wang P."/>
            <person name="Werren J."/>
            <person name="Yu X.Q."/>
            <person name="Zhou J.J."/>
            <person name="Brown S.J."/>
            <person name="Scherer S.E."/>
            <person name="Richards S."/>
            <person name="Blissard G.W."/>
        </authorList>
    </citation>
    <scope>NUCLEOTIDE SEQUENCE</scope>
</reference>
<evidence type="ECO:0000313" key="2">
    <source>
        <dbReference type="Proteomes" id="UP000791440"/>
    </source>
</evidence>
<protein>
    <submittedName>
        <fullName evidence="1">Uncharacterized protein</fullName>
    </submittedName>
</protein>
<sequence length="100" mass="11506">MAKMDTLIDPLRILRGKSREVYFKKGVSPSCVEMRHALLGGGSLMHSRRGTSILPFDIWRCNSIKGRAVRERYQLLFLYDCVMHIVRSVTTFSRKSETKA</sequence>
<dbReference type="AlphaFoldDB" id="A0A921YT81"/>
<gene>
    <name evidence="1" type="ORF">O3G_MSEX003353</name>
</gene>
<keyword evidence="2" id="KW-1185">Reference proteome</keyword>
<evidence type="ECO:0000313" key="1">
    <source>
        <dbReference type="EMBL" id="KAG6444354.1"/>
    </source>
</evidence>
<reference evidence="1" key="2">
    <citation type="submission" date="2020-12" db="EMBL/GenBank/DDBJ databases">
        <authorList>
            <person name="Kanost M."/>
        </authorList>
    </citation>
    <scope>NUCLEOTIDE SEQUENCE</scope>
</reference>
<accession>A0A921YT81</accession>
<name>A0A921YT81_MANSE</name>
<comment type="caution">
    <text evidence="1">The sequence shown here is derived from an EMBL/GenBank/DDBJ whole genome shotgun (WGS) entry which is preliminary data.</text>
</comment>